<dbReference type="RefSeq" id="WP_202995367.1">
    <property type="nucleotide sequence ID" value="NZ_JAENHO010000009.1"/>
</dbReference>
<organism evidence="1 2">
    <name type="scientific">Paractinoplanes lichenicola</name>
    <dbReference type="NCBI Taxonomy" id="2802976"/>
    <lineage>
        <taxon>Bacteria</taxon>
        <taxon>Bacillati</taxon>
        <taxon>Actinomycetota</taxon>
        <taxon>Actinomycetes</taxon>
        <taxon>Micromonosporales</taxon>
        <taxon>Micromonosporaceae</taxon>
        <taxon>Paractinoplanes</taxon>
    </lineage>
</organism>
<comment type="caution">
    <text evidence="1">The sequence shown here is derived from an EMBL/GenBank/DDBJ whole genome shotgun (WGS) entry which is preliminary data.</text>
</comment>
<accession>A0ABS1VW37</accession>
<reference evidence="1 2" key="1">
    <citation type="submission" date="2021-01" db="EMBL/GenBank/DDBJ databases">
        <title>Actinoplanes sp. nov. LDG1-01 isolated from lichen.</title>
        <authorList>
            <person name="Saeng-In P."/>
            <person name="Phongsopitanun W."/>
            <person name="Kanchanasin P."/>
            <person name="Yuki M."/>
            <person name="Kudo T."/>
            <person name="Ohkuma M."/>
            <person name="Tanasupawat S."/>
        </authorList>
    </citation>
    <scope>NUCLEOTIDE SEQUENCE [LARGE SCALE GENOMIC DNA]</scope>
    <source>
        <strain evidence="1 2">LDG1-01</strain>
    </source>
</reference>
<dbReference type="EMBL" id="JAENHO010000009">
    <property type="protein sequence ID" value="MBL7258705.1"/>
    <property type="molecule type" value="Genomic_DNA"/>
</dbReference>
<evidence type="ECO:0000313" key="2">
    <source>
        <dbReference type="Proteomes" id="UP000598996"/>
    </source>
</evidence>
<gene>
    <name evidence="1" type="ORF">JKJ07_30780</name>
</gene>
<proteinExistence type="predicted"/>
<protein>
    <submittedName>
        <fullName evidence="1">Uncharacterized protein</fullName>
    </submittedName>
</protein>
<sequence length="55" mass="6164">MLNFPARLAADAAGFANRMAALLDLDTRRVRRYLAARCALEPDFWGVAEQLRGEL</sequence>
<dbReference type="Proteomes" id="UP000598996">
    <property type="component" value="Unassembled WGS sequence"/>
</dbReference>
<name>A0ABS1VW37_9ACTN</name>
<evidence type="ECO:0000313" key="1">
    <source>
        <dbReference type="EMBL" id="MBL7258705.1"/>
    </source>
</evidence>
<keyword evidence="2" id="KW-1185">Reference proteome</keyword>